<reference evidence="2 3" key="1">
    <citation type="submission" date="2013-08" db="EMBL/GenBank/DDBJ databases">
        <title>The genome sequence of Knoellia sinensis.</title>
        <authorList>
            <person name="Zhu W."/>
            <person name="Wang G."/>
        </authorList>
    </citation>
    <scope>NUCLEOTIDE SEQUENCE [LARGE SCALE GENOMIC DNA]</scope>
    <source>
        <strain evidence="2 3">KCTC 19936</strain>
    </source>
</reference>
<evidence type="ECO:0000256" key="1">
    <source>
        <dbReference type="SAM" id="Phobius"/>
    </source>
</evidence>
<name>A0A0A0J983_9MICO</name>
<dbReference type="RefSeq" id="WP_035916336.1">
    <property type="nucleotide sequence ID" value="NZ_AVPJ01000008.1"/>
</dbReference>
<sequence>MDVDVGFFINWGVVPLFLIPALAIAFYAKHVSGGWLLPWINLKPVWWFVLLFVLPWIGYLVLVVNLLVHRNTPGAITGRRASASRS</sequence>
<dbReference type="Proteomes" id="UP000030002">
    <property type="component" value="Unassembled WGS sequence"/>
</dbReference>
<comment type="caution">
    <text evidence="2">The sequence shown here is derived from an EMBL/GenBank/DDBJ whole genome shotgun (WGS) entry which is preliminary data.</text>
</comment>
<keyword evidence="1" id="KW-0812">Transmembrane</keyword>
<gene>
    <name evidence="2" type="ORF">N802_10665</name>
</gene>
<dbReference type="OrthoDB" id="4871137at2"/>
<keyword evidence="1" id="KW-0472">Membrane</keyword>
<feature type="transmembrane region" description="Helical" evidence="1">
    <location>
        <begin position="7"/>
        <end position="27"/>
    </location>
</feature>
<evidence type="ECO:0000313" key="3">
    <source>
        <dbReference type="Proteomes" id="UP000030002"/>
    </source>
</evidence>
<proteinExistence type="predicted"/>
<keyword evidence="3" id="KW-1185">Reference proteome</keyword>
<accession>A0A0A0J983</accession>
<keyword evidence="1" id="KW-1133">Transmembrane helix</keyword>
<dbReference type="EMBL" id="AVPJ01000008">
    <property type="protein sequence ID" value="KGN32171.1"/>
    <property type="molecule type" value="Genomic_DNA"/>
</dbReference>
<evidence type="ECO:0000313" key="2">
    <source>
        <dbReference type="EMBL" id="KGN32171.1"/>
    </source>
</evidence>
<protein>
    <submittedName>
        <fullName evidence="2">Uncharacterized protein</fullName>
    </submittedName>
</protein>
<organism evidence="2 3">
    <name type="scientific">Knoellia sinensis KCTC 19936</name>
    <dbReference type="NCBI Taxonomy" id="1385520"/>
    <lineage>
        <taxon>Bacteria</taxon>
        <taxon>Bacillati</taxon>
        <taxon>Actinomycetota</taxon>
        <taxon>Actinomycetes</taxon>
        <taxon>Micrococcales</taxon>
        <taxon>Intrasporangiaceae</taxon>
        <taxon>Knoellia</taxon>
    </lineage>
</organism>
<feature type="transmembrane region" description="Helical" evidence="1">
    <location>
        <begin position="47"/>
        <end position="68"/>
    </location>
</feature>
<dbReference type="AlphaFoldDB" id="A0A0A0J983"/>